<comment type="caution">
    <text evidence="17">The sequence shown here is derived from an EMBL/GenBank/DDBJ whole genome shotgun (WGS) entry which is preliminary data.</text>
</comment>
<keyword evidence="10" id="KW-0007">Acetylation</keyword>
<dbReference type="AlphaFoldDB" id="A0A813P9Z1"/>
<dbReference type="EMBL" id="CAJOBC010000050">
    <property type="protein sequence ID" value="CAF3526258.1"/>
    <property type="molecule type" value="Genomic_DNA"/>
</dbReference>
<dbReference type="Proteomes" id="UP000681722">
    <property type="component" value="Unassembled WGS sequence"/>
</dbReference>
<comment type="function">
    <text evidence="11">Appears to play a role in the switch from cap-dependent to IRES-mediated translation during mitosis, apoptosis and viral infection. Cleaved by some caspases and viral proteases.</text>
</comment>
<evidence type="ECO:0000259" key="15">
    <source>
        <dbReference type="PROSITE" id="PS51363"/>
    </source>
</evidence>
<evidence type="ECO:0000313" key="19">
    <source>
        <dbReference type="EMBL" id="CAF3526258.1"/>
    </source>
</evidence>
<dbReference type="Pfam" id="PF02020">
    <property type="entry name" value="W2"/>
    <property type="match status" value="1"/>
</dbReference>
<dbReference type="GO" id="GO:0016281">
    <property type="term" value="C:eukaryotic translation initiation factor 4F complex"/>
    <property type="evidence" value="ECO:0007669"/>
    <property type="project" value="TreeGrafter"/>
</dbReference>
<dbReference type="PROSITE" id="PS51363">
    <property type="entry name" value="W2"/>
    <property type="match status" value="1"/>
</dbReference>
<keyword evidence="2" id="KW-0488">Methylation</keyword>
<dbReference type="EMBL" id="CAJNOK010005248">
    <property type="protein sequence ID" value="CAF0965860.1"/>
    <property type="molecule type" value="Genomic_DNA"/>
</dbReference>
<dbReference type="EMBL" id="CAJNOQ010000050">
    <property type="protein sequence ID" value="CAF0747255.1"/>
    <property type="molecule type" value="Genomic_DNA"/>
</dbReference>
<feature type="compositionally biased region" description="Polar residues" evidence="14">
    <location>
        <begin position="506"/>
        <end position="515"/>
    </location>
</feature>
<evidence type="ECO:0000256" key="5">
    <source>
        <dbReference type="ARBA" id="ARBA00022540"/>
    </source>
</evidence>
<dbReference type="InterPro" id="IPR003891">
    <property type="entry name" value="Initiation_fac_eIF4g_MI"/>
</dbReference>
<dbReference type="GO" id="GO:0006417">
    <property type="term" value="P:regulation of translation"/>
    <property type="evidence" value="ECO:0007669"/>
    <property type="project" value="UniProtKB-KW"/>
</dbReference>
<dbReference type="Pfam" id="PF02854">
    <property type="entry name" value="MIF4G"/>
    <property type="match status" value="1"/>
</dbReference>
<dbReference type="Proteomes" id="UP000663829">
    <property type="component" value="Unassembled WGS sequence"/>
</dbReference>
<evidence type="ECO:0000313" key="20">
    <source>
        <dbReference type="EMBL" id="CAF3737747.1"/>
    </source>
</evidence>
<keyword evidence="8" id="KW-0810">Translation regulation</keyword>
<keyword evidence="21" id="KW-1185">Reference proteome</keyword>
<feature type="domain" description="W2" evidence="15">
    <location>
        <begin position="868"/>
        <end position="1053"/>
    </location>
</feature>
<evidence type="ECO:0000256" key="11">
    <source>
        <dbReference type="ARBA" id="ARBA00037759"/>
    </source>
</evidence>
<evidence type="ECO:0000256" key="10">
    <source>
        <dbReference type="ARBA" id="ARBA00022990"/>
    </source>
</evidence>
<dbReference type="GO" id="GO:0003743">
    <property type="term" value="F:translation initiation factor activity"/>
    <property type="evidence" value="ECO:0007669"/>
    <property type="project" value="UniProtKB-KW"/>
</dbReference>
<protein>
    <recommendedName>
        <fullName evidence="12">Eukaryotic translation initiation factor 4 gamma 2</fullName>
    </recommendedName>
</protein>
<sequence>MLSNFNQYNQINLDVQKQVLTPINPTAAGSNDQQQQIPVAVVAATTDNSVSNKKNSKWIAPSSVRYCDAQKTQEDRHNDLFRRCRGLLNKLTPEKFEKLSFDLLNIGIDSPNVLKGIILLIFEKSLAEPNYCGLYAELCLRLDKDAPNFEPAGSAIKTFRRLLLAKCEYEFENRAKTPVQNGNEFVEYEEQQQQSDHQQQPALTASELRIQAKKKAVGNIKFIGELGKLNLVSEAILHKCIKTLLKSGNNESLNEKCEDLECLTKIMQTIGKKLDNEQAKNLMDQYIERIKKFQANKDLPSRIRYILQDVIELRENNWIPRFAQRENETKLNIEESTNIQKQHIQQQQPIFPYPYAQKFQPPSDMMYQMGNRPMRPSFPRQIQNQRQYDATWSNMTQNTSTQRPIAPARLTTGAVSTGIGATNVPLSSDRFQFERLNPLLTGNQQQSSHYQQQQRQPSSSYFRSSQPSVASSTSPKTRGQQTTYKNNSNFNLMNPFETNNNTTNNHRTSPTILSDNKLKTSLEQTNGDKRPSPSTTPPLPKPTVTVVNGSFGDDDNKTVSQPKPFIRPPLTLNGPTSFTPTPRSSAPRPQSRTKSWLPTDREASQMIPIQMEKQQAPQTNRTQISNTYYNTDIVDNHPLTKQQSNLSSLIKTSIPPTVVTSQLQNVSGVSANSLSLDELHEKYDTFLTSVNDIEVLIQEIRCLKLSKRQTIEFGEYILIKSVYNHNRNIDSLCKLLQELYKNGLFINEQCILVISNILLKINDHEKDIPLFKSEFSFILAKLISSSLDEKQLPPPKKQTSSSNCLLSLTDLCKILKDGQYHPLFLLVLQQLQDIYNNNEVYMYNLLEKSKINMSDMLPLGDRKDDLLLNVLEDRRLAYLCPYLKFRCKLTEQLHSNITNSDLETFIDEQTINYNKQDKKFIQTLITCICEAAIDCTTIQTTNIQQRPDKQTVVKEKQEIEKYRQCLQKYITTIDQQVEALYALQLLAYKKQFPKELLLRLFKYSYDFDIIEEDAYYKWKEDINDDYPEKGKALFQVNQWIKWLEGAEEESESDETTQLAVTATKLNDISSATTTIEQQNQQEQLKDTMINENGNEN</sequence>
<evidence type="ECO:0000256" key="12">
    <source>
        <dbReference type="ARBA" id="ARBA00040449"/>
    </source>
</evidence>
<dbReference type="Proteomes" id="UP000682733">
    <property type="component" value="Unassembled WGS sequence"/>
</dbReference>
<name>A0A813P9Z1_9BILA</name>
<keyword evidence="9" id="KW-0648">Protein biosynthesis</keyword>
<evidence type="ECO:0000256" key="9">
    <source>
        <dbReference type="ARBA" id="ARBA00022917"/>
    </source>
</evidence>
<evidence type="ECO:0000256" key="14">
    <source>
        <dbReference type="SAM" id="MobiDB-lite"/>
    </source>
</evidence>
<keyword evidence="7" id="KW-0832">Ubl conjugation</keyword>
<evidence type="ECO:0000313" key="17">
    <source>
        <dbReference type="EMBL" id="CAF0747255.1"/>
    </source>
</evidence>
<organism evidence="17 21">
    <name type="scientific">Didymodactylos carnosus</name>
    <dbReference type="NCBI Taxonomy" id="1234261"/>
    <lineage>
        <taxon>Eukaryota</taxon>
        <taxon>Metazoa</taxon>
        <taxon>Spiralia</taxon>
        <taxon>Gnathifera</taxon>
        <taxon>Rotifera</taxon>
        <taxon>Eurotatoria</taxon>
        <taxon>Bdelloidea</taxon>
        <taxon>Philodinida</taxon>
        <taxon>Philodinidae</taxon>
        <taxon>Didymodactylos</taxon>
    </lineage>
</organism>
<proteinExistence type="inferred from homology"/>
<dbReference type="CDD" id="cd11559">
    <property type="entry name" value="W2_eIF4G1_like"/>
    <property type="match status" value="1"/>
</dbReference>
<evidence type="ECO:0000256" key="8">
    <source>
        <dbReference type="ARBA" id="ARBA00022845"/>
    </source>
</evidence>
<dbReference type="PROSITE" id="PS51366">
    <property type="entry name" value="MI"/>
    <property type="match status" value="1"/>
</dbReference>
<feature type="compositionally biased region" description="Basic and acidic residues" evidence="14">
    <location>
        <begin position="516"/>
        <end position="531"/>
    </location>
</feature>
<feature type="region of interest" description="Disordered" evidence="14">
    <location>
        <begin position="443"/>
        <end position="599"/>
    </location>
</feature>
<comment type="similarity">
    <text evidence="1">Belongs to the eukaryotic initiation factor 4G family.</text>
</comment>
<evidence type="ECO:0000256" key="6">
    <source>
        <dbReference type="ARBA" id="ARBA00022553"/>
    </source>
</evidence>
<evidence type="ECO:0000259" key="16">
    <source>
        <dbReference type="PROSITE" id="PS51366"/>
    </source>
</evidence>
<dbReference type="InterPro" id="IPR003307">
    <property type="entry name" value="W2_domain"/>
</dbReference>
<dbReference type="InterPro" id="IPR016024">
    <property type="entry name" value="ARM-type_fold"/>
</dbReference>
<feature type="region of interest" description="Disordered" evidence="14">
    <location>
        <begin position="1076"/>
        <end position="1096"/>
    </location>
</feature>
<dbReference type="PANTHER" id="PTHR23253">
    <property type="entry name" value="EUKARYOTIC TRANSLATION INITIATION FACTOR 4 GAMMA"/>
    <property type="match status" value="1"/>
</dbReference>
<accession>A0A813P9Z1</accession>
<evidence type="ECO:0000313" key="18">
    <source>
        <dbReference type="EMBL" id="CAF0965860.1"/>
    </source>
</evidence>
<feature type="compositionally biased region" description="Polar residues" evidence="14">
    <location>
        <begin position="573"/>
        <end position="596"/>
    </location>
</feature>
<dbReference type="Gene3D" id="1.25.40.180">
    <property type="match status" value="3"/>
</dbReference>
<keyword evidence="6" id="KW-0597">Phosphoprotein</keyword>
<feature type="compositionally biased region" description="Polar residues" evidence="14">
    <location>
        <begin position="475"/>
        <end position="492"/>
    </location>
</feature>
<dbReference type="PANTHER" id="PTHR23253:SF9">
    <property type="entry name" value="EUKARYOTIC TRANSLATION INITIATION FACTOR 4 GAMMA 2"/>
    <property type="match status" value="1"/>
</dbReference>
<feature type="compositionally biased region" description="Low complexity" evidence="14">
    <location>
        <begin position="444"/>
        <end position="474"/>
    </location>
</feature>
<feature type="domain" description="MI" evidence="16">
    <location>
        <begin position="678"/>
        <end position="798"/>
    </location>
</feature>
<dbReference type="InterPro" id="IPR003890">
    <property type="entry name" value="MIF4G-like_typ-3"/>
</dbReference>
<reference evidence="17" key="1">
    <citation type="submission" date="2021-02" db="EMBL/GenBank/DDBJ databases">
        <authorList>
            <person name="Nowell W R."/>
        </authorList>
    </citation>
    <scope>NUCLEOTIDE SEQUENCE</scope>
</reference>
<keyword evidence="5" id="KW-0396">Initiation factor</keyword>
<dbReference type="Proteomes" id="UP000677228">
    <property type="component" value="Unassembled WGS sequence"/>
</dbReference>
<evidence type="ECO:0000313" key="21">
    <source>
        <dbReference type="Proteomes" id="UP000663829"/>
    </source>
</evidence>
<comment type="subunit">
    <text evidence="13">Interacts with the serine/threonine protein kinases MKNK1 and MKNK2. Binds EIF4A and EIF3. Interacts with MIF4GD. Interacts with DAZAP2.</text>
</comment>
<dbReference type="GO" id="GO:0003729">
    <property type="term" value="F:mRNA binding"/>
    <property type="evidence" value="ECO:0007669"/>
    <property type="project" value="TreeGrafter"/>
</dbReference>
<evidence type="ECO:0000256" key="3">
    <source>
        <dbReference type="ARBA" id="ARBA00022491"/>
    </source>
</evidence>
<dbReference type="SUPFAM" id="SSF48371">
    <property type="entry name" value="ARM repeat"/>
    <property type="match status" value="3"/>
</dbReference>
<keyword evidence="4" id="KW-1017">Isopeptide bond</keyword>
<dbReference type="EMBL" id="CAJOBA010005252">
    <property type="protein sequence ID" value="CAF3737747.1"/>
    <property type="molecule type" value="Genomic_DNA"/>
</dbReference>
<evidence type="ECO:0000256" key="13">
    <source>
        <dbReference type="ARBA" id="ARBA00046720"/>
    </source>
</evidence>
<dbReference type="SMART" id="SM00515">
    <property type="entry name" value="eIF5C"/>
    <property type="match status" value="1"/>
</dbReference>
<dbReference type="SMART" id="SM00543">
    <property type="entry name" value="MIF4G"/>
    <property type="match status" value="1"/>
</dbReference>
<evidence type="ECO:0000256" key="1">
    <source>
        <dbReference type="ARBA" id="ARBA00005775"/>
    </source>
</evidence>
<evidence type="ECO:0000256" key="2">
    <source>
        <dbReference type="ARBA" id="ARBA00022481"/>
    </source>
</evidence>
<gene>
    <name evidence="17" type="ORF">GPM918_LOCUS616</name>
    <name evidence="18" type="ORF">OVA965_LOCUS12846</name>
    <name evidence="19" type="ORF">SRO942_LOCUS617</name>
    <name evidence="20" type="ORF">TMI583_LOCUS12849</name>
</gene>
<keyword evidence="3" id="KW-0678">Repressor</keyword>
<dbReference type="OrthoDB" id="514777at2759"/>
<evidence type="ECO:0000256" key="4">
    <source>
        <dbReference type="ARBA" id="ARBA00022499"/>
    </source>
</evidence>
<evidence type="ECO:0000256" key="7">
    <source>
        <dbReference type="ARBA" id="ARBA00022843"/>
    </source>
</evidence>